<evidence type="ECO:0000313" key="3">
    <source>
        <dbReference type="Proteomes" id="UP000219467"/>
    </source>
</evidence>
<evidence type="ECO:0000256" key="1">
    <source>
        <dbReference type="SAM" id="SignalP"/>
    </source>
</evidence>
<feature type="chain" id="PRO_5012357302" evidence="1">
    <location>
        <begin position="22"/>
        <end position="163"/>
    </location>
</feature>
<dbReference type="RefSeq" id="WP_097031073.1">
    <property type="nucleotide sequence ID" value="NZ_OAOQ01000012.1"/>
</dbReference>
<keyword evidence="1" id="KW-0732">Signal</keyword>
<protein>
    <submittedName>
        <fullName evidence="2">Uncharacterized protein</fullName>
    </submittedName>
</protein>
<sequence length="163" mass="17263">MFRKTFLAALLGAFVTVPAVAQDAPPIKSIDVEVSLTDLNTAEAAAYWKSLDTDLEAAIAAQLVGRLGDEGMDLRINMHEVELASFLEAQTGAAESKLSGTVNVVDMTNNTNFNTFGLTVTMNQALPYLPPGTDILVIPRTSPEVYAAMVAAFAAATVDRIDG</sequence>
<gene>
    <name evidence="2" type="ORF">SAMN05878503_11271</name>
</gene>
<dbReference type="AlphaFoldDB" id="A0A285CXW9"/>
<feature type="signal peptide" evidence="1">
    <location>
        <begin position="1"/>
        <end position="21"/>
    </location>
</feature>
<organism evidence="2 3">
    <name type="scientific">Cereibacter ovatus</name>
    <dbReference type="NCBI Taxonomy" id="439529"/>
    <lineage>
        <taxon>Bacteria</taxon>
        <taxon>Pseudomonadati</taxon>
        <taxon>Pseudomonadota</taxon>
        <taxon>Alphaproteobacteria</taxon>
        <taxon>Rhodobacterales</taxon>
        <taxon>Paracoccaceae</taxon>
        <taxon>Cereibacter</taxon>
    </lineage>
</organism>
<name>A0A285CXW9_9RHOB</name>
<dbReference type="OrthoDB" id="7864986at2"/>
<keyword evidence="3" id="KW-1185">Reference proteome</keyword>
<dbReference type="Proteomes" id="UP000219467">
    <property type="component" value="Unassembled WGS sequence"/>
</dbReference>
<accession>A0A285CXW9</accession>
<dbReference type="EMBL" id="OAOQ01000012">
    <property type="protein sequence ID" value="SNX72437.1"/>
    <property type="molecule type" value="Genomic_DNA"/>
</dbReference>
<proteinExistence type="predicted"/>
<evidence type="ECO:0000313" key="2">
    <source>
        <dbReference type="EMBL" id="SNX72437.1"/>
    </source>
</evidence>
<reference evidence="3" key="1">
    <citation type="submission" date="2017-08" db="EMBL/GenBank/DDBJ databases">
        <authorList>
            <person name="Varghese N."/>
            <person name="Submissions S."/>
        </authorList>
    </citation>
    <scope>NUCLEOTIDE SEQUENCE [LARGE SCALE GENOMIC DNA]</scope>
    <source>
        <strain evidence="3">JA234</strain>
    </source>
</reference>